<comment type="caution">
    <text evidence="1">The sequence shown here is derived from an EMBL/GenBank/DDBJ whole genome shotgun (WGS) entry which is preliminary data.</text>
</comment>
<name>A0ACC0EFV3_9BASI</name>
<evidence type="ECO:0000313" key="1">
    <source>
        <dbReference type="EMBL" id="KAI7952126.1"/>
    </source>
</evidence>
<evidence type="ECO:0000313" key="2">
    <source>
        <dbReference type="Proteomes" id="UP001060170"/>
    </source>
</evidence>
<dbReference type="Proteomes" id="UP001060170">
    <property type="component" value="Chromosome 7"/>
</dbReference>
<sequence>MAEYSNYWRILGLLIFTILWPANVRCDFIAAAEQTSHGIAPHIGTEPSTVTVPEITRGEVSSTSGNHIAPMVENLVATAKTKEEHQVHIQKLIAKIPQLRHISTIQARNGLISSMKEDFDSLREGLEILDSTSEFYQRLRVIHDHILISMNNDLANLKGMGWGFWISLPEATVEEARTSEDPLKKDTDLSKMINHVWMAIKSRKQTHDTSGEHLQVPSGSFNLEPVINQSKLNPQAPTSSNENSKDPQDVLNKISKESTIVSSGTETKAQTISHLDLDSSITQEVMKWWNRGIVKDLKELHDEFLSKINQWYSGGHEAGKRLIFQTVDLLYKHQMIDVDWFKSFYDTDQIVESAGKNMVWYFMDSREVWASCFSWNIKFYLHSWYSSHSGNMYEVLDQKQKTKFEYTALQYSFLEHVLDHVGTERWYRRAYTWYQTLFQENVKKTITLYKYLEKHYDNDPTQALGVQKVLIEMIGDLKTDEYWSNVAHRAKRRIGWRMESQILAFIQDNYEKVFLEIPHTDNQLGDKLILMKSSNELLGKLENIMIYLKEYFPHRGLWESDLELKQPGKNSMTRLEELSAISAYIDIIHEEHNQKYSDIKMDNPLEPYLQREDVDNSIKSLKRRIENHQELLTIGREHLKLQ</sequence>
<keyword evidence="2" id="KW-1185">Reference proteome</keyword>
<reference evidence="2" key="1">
    <citation type="journal article" date="2018" name="BMC Genomics">
        <title>Genomic insights into host adaptation between the wheat stripe rust pathogen (Puccinia striiformis f. sp. tritici) and the barley stripe rust pathogen (Puccinia striiformis f. sp. hordei).</title>
        <authorList>
            <person name="Xia C."/>
            <person name="Wang M."/>
            <person name="Yin C."/>
            <person name="Cornejo O.E."/>
            <person name="Hulbert S.H."/>
            <person name="Chen X."/>
        </authorList>
    </citation>
    <scope>NUCLEOTIDE SEQUENCE [LARGE SCALE GENOMIC DNA]</scope>
    <source>
        <strain evidence="2">93-210</strain>
    </source>
</reference>
<accession>A0ACC0EFV3</accession>
<dbReference type="EMBL" id="CM045871">
    <property type="protein sequence ID" value="KAI7952126.1"/>
    <property type="molecule type" value="Genomic_DNA"/>
</dbReference>
<protein>
    <submittedName>
        <fullName evidence="1">Uncharacterized protein</fullName>
    </submittedName>
</protein>
<proteinExistence type="predicted"/>
<organism evidence="1 2">
    <name type="scientific">Puccinia striiformis f. sp. tritici</name>
    <dbReference type="NCBI Taxonomy" id="168172"/>
    <lineage>
        <taxon>Eukaryota</taxon>
        <taxon>Fungi</taxon>
        <taxon>Dikarya</taxon>
        <taxon>Basidiomycota</taxon>
        <taxon>Pucciniomycotina</taxon>
        <taxon>Pucciniomycetes</taxon>
        <taxon>Pucciniales</taxon>
        <taxon>Pucciniaceae</taxon>
        <taxon>Puccinia</taxon>
    </lineage>
</organism>
<reference evidence="1 2" key="3">
    <citation type="journal article" date="2022" name="Microbiol. Spectr.">
        <title>Folding features and dynamics of 3D genome architecture in plant fungal pathogens.</title>
        <authorList>
            <person name="Xia C."/>
        </authorList>
    </citation>
    <scope>NUCLEOTIDE SEQUENCE [LARGE SCALE GENOMIC DNA]</scope>
    <source>
        <strain evidence="1 2">93-210</strain>
    </source>
</reference>
<gene>
    <name evidence="1" type="ORF">MJO28_007810</name>
</gene>
<reference evidence="2" key="2">
    <citation type="journal article" date="2018" name="Mol. Plant Microbe Interact.">
        <title>Genome sequence resources for the wheat stripe rust pathogen (Puccinia striiformis f. sp. tritici) and the barley stripe rust pathogen (Puccinia striiformis f. sp. hordei).</title>
        <authorList>
            <person name="Xia C."/>
            <person name="Wang M."/>
            <person name="Yin C."/>
            <person name="Cornejo O.E."/>
            <person name="Hulbert S.H."/>
            <person name="Chen X."/>
        </authorList>
    </citation>
    <scope>NUCLEOTIDE SEQUENCE [LARGE SCALE GENOMIC DNA]</scope>
    <source>
        <strain evidence="2">93-210</strain>
    </source>
</reference>